<feature type="compositionally biased region" description="Polar residues" evidence="1">
    <location>
        <begin position="1414"/>
        <end position="1426"/>
    </location>
</feature>
<dbReference type="InterPro" id="IPR041664">
    <property type="entry name" value="AAA_16"/>
</dbReference>
<evidence type="ECO:0000313" key="3">
    <source>
        <dbReference type="EMBL" id="TMW62603.1"/>
    </source>
</evidence>
<dbReference type="InterPro" id="IPR001054">
    <property type="entry name" value="A/G_cyclase"/>
</dbReference>
<dbReference type="OrthoDB" id="194468at2759"/>
<reference evidence="3" key="1">
    <citation type="submission" date="2019-03" db="EMBL/GenBank/DDBJ databases">
        <title>Long read genome sequence of the mycoparasitic Pythium oligandrum ATCC 38472 isolated from sugarbeet rhizosphere.</title>
        <authorList>
            <person name="Gaulin E."/>
        </authorList>
    </citation>
    <scope>NUCLEOTIDE SEQUENCE</scope>
    <source>
        <strain evidence="3">ATCC 38472_TT</strain>
    </source>
</reference>
<protein>
    <recommendedName>
        <fullName evidence="2">Guanylate cyclase domain-containing protein</fullName>
    </recommendedName>
</protein>
<dbReference type="CDD" id="cd07302">
    <property type="entry name" value="CHD"/>
    <property type="match status" value="2"/>
</dbReference>
<dbReference type="GO" id="GO:0035556">
    <property type="term" value="P:intracellular signal transduction"/>
    <property type="evidence" value="ECO:0007669"/>
    <property type="project" value="InterPro"/>
</dbReference>
<dbReference type="InterPro" id="IPR029787">
    <property type="entry name" value="Nucleotide_cyclase"/>
</dbReference>
<feature type="region of interest" description="Disordered" evidence="1">
    <location>
        <begin position="124"/>
        <end position="163"/>
    </location>
</feature>
<proteinExistence type="predicted"/>
<keyword evidence="4" id="KW-1185">Reference proteome</keyword>
<dbReference type="Proteomes" id="UP000794436">
    <property type="component" value="Unassembled WGS sequence"/>
</dbReference>
<dbReference type="Pfam" id="PF00211">
    <property type="entry name" value="Guanylate_cyc"/>
    <property type="match status" value="1"/>
</dbReference>
<dbReference type="EMBL" id="SPLM01000073">
    <property type="protein sequence ID" value="TMW62603.1"/>
    <property type="molecule type" value="Genomic_DNA"/>
</dbReference>
<feature type="region of interest" description="Disordered" evidence="1">
    <location>
        <begin position="1354"/>
        <end position="1374"/>
    </location>
</feature>
<dbReference type="SUPFAM" id="SSF55073">
    <property type="entry name" value="Nucleotide cyclase"/>
    <property type="match status" value="2"/>
</dbReference>
<organism evidence="3 4">
    <name type="scientific">Pythium oligandrum</name>
    <name type="common">Mycoparasitic fungus</name>
    <dbReference type="NCBI Taxonomy" id="41045"/>
    <lineage>
        <taxon>Eukaryota</taxon>
        <taxon>Sar</taxon>
        <taxon>Stramenopiles</taxon>
        <taxon>Oomycota</taxon>
        <taxon>Peronosporomycetes</taxon>
        <taxon>Pythiales</taxon>
        <taxon>Pythiaceae</taxon>
        <taxon>Pythium</taxon>
    </lineage>
</organism>
<dbReference type="PROSITE" id="PS50125">
    <property type="entry name" value="GUANYLATE_CYCLASE_2"/>
    <property type="match status" value="2"/>
</dbReference>
<feature type="region of interest" description="Disordered" evidence="1">
    <location>
        <begin position="69"/>
        <end position="111"/>
    </location>
</feature>
<evidence type="ECO:0000256" key="1">
    <source>
        <dbReference type="SAM" id="MobiDB-lite"/>
    </source>
</evidence>
<evidence type="ECO:0000259" key="2">
    <source>
        <dbReference type="PROSITE" id="PS50125"/>
    </source>
</evidence>
<dbReference type="InterPro" id="IPR027417">
    <property type="entry name" value="P-loop_NTPase"/>
</dbReference>
<dbReference type="Gene3D" id="3.30.70.1230">
    <property type="entry name" value="Nucleotide cyclase"/>
    <property type="match status" value="2"/>
</dbReference>
<dbReference type="Pfam" id="PF13191">
    <property type="entry name" value="AAA_16"/>
    <property type="match status" value="1"/>
</dbReference>
<dbReference type="GO" id="GO:0009190">
    <property type="term" value="P:cyclic nucleotide biosynthetic process"/>
    <property type="evidence" value="ECO:0007669"/>
    <property type="project" value="InterPro"/>
</dbReference>
<feature type="compositionally biased region" description="Basic and acidic residues" evidence="1">
    <location>
        <begin position="134"/>
        <end position="151"/>
    </location>
</feature>
<feature type="compositionally biased region" description="Polar residues" evidence="1">
    <location>
        <begin position="1358"/>
        <end position="1371"/>
    </location>
</feature>
<gene>
    <name evidence="3" type="ORF">Poli38472_005221</name>
</gene>
<feature type="compositionally biased region" description="Low complexity" evidence="1">
    <location>
        <begin position="124"/>
        <end position="133"/>
    </location>
</feature>
<name>A0A8K1CHJ5_PYTOL</name>
<dbReference type="InterPro" id="IPR025662">
    <property type="entry name" value="Sigma_54_int_dom_ATP-bd_1"/>
</dbReference>
<sequence>MDPQTKELSVLVRHVPRIVISHFLRHPERLREPESTPFTAVVALFDISGFSSLGSKLSDDERDQIKASNTATKVNDQELEDGRGPRLSLPLEVQNNTGRHTPGPGTFGTRTSSLRFSARDVNNAMNNAHNNGHNTEDMSERSDSVPRDLMRQRRQSTLASPSAAVNGSRIVSFVSRAKPAAPQGLAVETLTTTLNKTLEPVIDVILKHGGDIIKFAGDALIVVWETEASQGEPTAPGILVYRAVKCALEGLRVLTATSLRHGHTSILGMHVGIGVSKVTGNHVGGVLDRWEFYLSGDANRQMSEAEQDAGKGEVALSKEAFAAVTAVQSLLNVKLDTDETAKGNFLVHSVSRSSHVFQPPPDLLPSLDLIPFLRGYVPGTISSYLRKGLAINPCSRNVTAVFVRLDGVIEITEEKDQLLFAHKALCLVQESAYKVQGTLRQFVIDDKGAVAIIAIGLPPYYHENNALRGVKLASYLLDKGLRASIGVTTGSAFCGSVGSHIRAEYAVVGDVINLAARLMSAAGPGEIFCDELTHDEAKDSMEYHDPVEIPVKGKSHKVKVFQVRRQAQSKTKLDATTLLDAVHGLPYGSEYLVESAPLFGSGTARSDRRTTINERYPQQHHRVLIITGESGTGKTMFLRHFQHAHARSFMGSGDPVDYAMDFHAWSGIMREMLGRTIKTPKITRKSSHDSNNERPESPSGDNDALVQAEAIMMTDTQSDGSVASSVNFPINTQQGFEARLSFVDKASQNSSGRGRNELESGRSPLRLMSSLTGTYERVPVMDYLVMKGRIAQSMVPIMNDLLPYDQLFQGSLELLDKGEERTKALEILIFSVLEAISAYKPILLIFDNAQWMDGLSWTLLLRALEELPNVNALIATRSQHRIKRQAAYELLEQLPYVKKQEMRRFNYQVTSLFLCQQYHIAIMDTQALDFVFARTDGNPAELLRLMNFMIESKYISIDHSSGNIAILSDLDDLDMQVPEYTRAKVMSCIDALDGLAQMALKVICIHPEPVDEKMLYGILTLFLTSEHGGGSEKDVRAIRPRRARSNSALAFLLEVRLGLAECEKEAIVTLDEQTKLVFFNSEEMRLVVYDTMLPSQREMIHLLYCTWFKDVTRHAARASTSLLPAPGPSSITSAVSESCSASPLDQTQETAPRLQQQYAMLGYHLARSGSAKSALEAYQKAAEHALEGKDLVFATDCMQSSFKILDDGPRGSKLSELDYILLRSKIEFLRGAIAIEKSEWDLAIMHMSYIVRLCQRKGSVLRRYSSSIFRNESILDTSIVLGKAPSIGPSIRTASGVARNRGLQSGGIPQLHLPMDDSTWYEEMQARCLPKLFNFQRLIPWGYPASLFVTRRARRQSRGSTLSRSNSNTGRVQPEETLMALNQVHFYKKKAEVLIKKIMISKRKQEEMSREIQRLTQKSLQTKQKR</sequence>
<feature type="compositionally biased region" description="Basic and acidic residues" evidence="1">
    <location>
        <begin position="686"/>
        <end position="696"/>
    </location>
</feature>
<dbReference type="PANTHER" id="PTHR47455">
    <property type="entry name" value="ADENYLYL CYCLASE BETA"/>
    <property type="match status" value="1"/>
</dbReference>
<accession>A0A8K1CHJ5</accession>
<dbReference type="PROSITE" id="PS00675">
    <property type="entry name" value="SIGMA54_INTERACT_1"/>
    <property type="match status" value="1"/>
</dbReference>
<comment type="caution">
    <text evidence="3">The sequence shown here is derived from an EMBL/GenBank/DDBJ whole genome shotgun (WGS) entry which is preliminary data.</text>
</comment>
<dbReference type="PANTHER" id="PTHR47455:SF1">
    <property type="entry name" value="GUANYLATE CYCLASE DOMAIN-CONTAINING PROTEIN"/>
    <property type="match status" value="1"/>
</dbReference>
<feature type="region of interest" description="Disordered" evidence="1">
    <location>
        <begin position="1405"/>
        <end position="1426"/>
    </location>
</feature>
<feature type="region of interest" description="Disordered" evidence="1">
    <location>
        <begin position="676"/>
        <end position="702"/>
    </location>
</feature>
<dbReference type="SUPFAM" id="SSF52540">
    <property type="entry name" value="P-loop containing nucleoside triphosphate hydrolases"/>
    <property type="match status" value="1"/>
</dbReference>
<feature type="domain" description="Guanylate cyclase" evidence="2">
    <location>
        <begin position="478"/>
        <end position="519"/>
    </location>
</feature>
<evidence type="ECO:0000313" key="4">
    <source>
        <dbReference type="Proteomes" id="UP000794436"/>
    </source>
</evidence>
<feature type="domain" description="Guanylate cyclase" evidence="2">
    <location>
        <begin position="164"/>
        <end position="306"/>
    </location>
</feature>